<comment type="similarity">
    <text evidence="2">Belongs to the bacterial solute-binding protein 5 family.</text>
</comment>
<dbReference type="AlphaFoldDB" id="A0AB74TWJ0"/>
<sequence>MFWKKKYNLLATVALMSIVLVACGGNGDTGTTPEETIEAGNQPIDTGDYSLGYGDHVINEGDPIEGGTLNIGLIADSAWTGILNPVLWTIDTDAALMGPIEGTFLTGDEDYKLVGGEEYGAAADIEYNEDANEVTITVKEGVKWHDGEPLTADDLVFAYEVIGHPDYTGVRYGDTMKNVVGMEEYRNGETDTIEGMTLSEDEMSVTIKYHEFKPNMYSSGGGIWQSPIPRHYLEDIPVGELEQADEVRVKPIGFGPFKVKNISDTAVEYEAFVDYHLGAPKIDSIILKRVPTSSVISSLHNAEYDWITGLPTDKFENYKDGIPGYQLVGHLNANYSYIGFKLGKWNSEEGQVEYDPEAKMSDKNLRQAMAYALDLETLSEQFYSGLRHRATSHIPPTFDKYFNDELEGYPHDPDKANQLLDEAGYEWPEGEDYRLDKDGNPLTIHFTTGAGPDIAEEIALYYQQAWASIGLNVEYSLKEINALFDDLEQDAEGIDVYSAGWNIGHDPTPHDFHAPNSAFNYPRYASEEHTALLDKIQSDEAFDDDFRTEAFKEWQAFRIEEVPEIPALWTTSLSIVNNRVSAFVHGSKPGTAKDHETFGLHQIQLLADKPMSEDSPTP</sequence>
<dbReference type="InterPro" id="IPR023765">
    <property type="entry name" value="SBP_5_CS"/>
</dbReference>
<dbReference type="InterPro" id="IPR000914">
    <property type="entry name" value="SBP_5_dom"/>
</dbReference>
<dbReference type="GO" id="GO:0043190">
    <property type="term" value="C:ATP-binding cassette (ABC) transporter complex"/>
    <property type="evidence" value="ECO:0007669"/>
    <property type="project" value="InterPro"/>
</dbReference>
<proteinExistence type="inferred from homology"/>
<feature type="domain" description="Solute-binding protein family 5" evidence="6">
    <location>
        <begin position="121"/>
        <end position="512"/>
    </location>
</feature>
<feature type="chain" id="PRO_5044479759" evidence="5">
    <location>
        <begin position="25"/>
        <end position="618"/>
    </location>
</feature>
<dbReference type="GO" id="GO:0042597">
    <property type="term" value="C:periplasmic space"/>
    <property type="evidence" value="ECO:0007669"/>
    <property type="project" value="UniProtKB-ARBA"/>
</dbReference>
<comment type="subcellular location">
    <subcellularLocation>
        <location evidence="1">Cell membrane</location>
        <topology evidence="1">Lipid-anchor</topology>
    </subcellularLocation>
</comment>
<dbReference type="PANTHER" id="PTHR30290:SF9">
    <property type="entry name" value="OLIGOPEPTIDE-BINDING PROTEIN APPA"/>
    <property type="match status" value="1"/>
</dbReference>
<reference evidence="7" key="1">
    <citation type="submission" date="2023-12" db="EMBL/GenBank/DDBJ databases">
        <title>Dolosigranulum savutii sp. nov. isolated from human upper respiratory samples collected in Botswana.</title>
        <authorList>
            <person name="Kelly M.S."/>
        </authorList>
    </citation>
    <scope>NUCLEOTIDE SEQUENCE</scope>
    <source>
        <strain evidence="8">MSK211</strain>
        <strain evidence="7">MSK312</strain>
    </source>
</reference>
<evidence type="ECO:0000313" key="8">
    <source>
        <dbReference type="EMBL" id="XBC51834.1"/>
    </source>
</evidence>
<gene>
    <name evidence="8" type="ORF">VUQ07_01775</name>
    <name evidence="7" type="ORF">VUQ09_03190</name>
</gene>
<dbReference type="PIRSF" id="PIRSF002741">
    <property type="entry name" value="MppA"/>
    <property type="match status" value="1"/>
</dbReference>
<dbReference type="PROSITE" id="PS51257">
    <property type="entry name" value="PROKAR_LIPOPROTEIN"/>
    <property type="match status" value="1"/>
</dbReference>
<protein>
    <submittedName>
        <fullName evidence="7">ABC transporter substrate-binding protein</fullName>
    </submittedName>
</protein>
<evidence type="ECO:0000256" key="5">
    <source>
        <dbReference type="SAM" id="SignalP"/>
    </source>
</evidence>
<dbReference type="GO" id="GO:1904680">
    <property type="term" value="F:peptide transmembrane transporter activity"/>
    <property type="evidence" value="ECO:0007669"/>
    <property type="project" value="TreeGrafter"/>
</dbReference>
<accession>A0AB74TWJ0</accession>
<dbReference type="EMBL" id="CP142436">
    <property type="protein sequence ID" value="XBC51834.1"/>
    <property type="molecule type" value="Genomic_DNA"/>
</dbReference>
<evidence type="ECO:0000259" key="6">
    <source>
        <dbReference type="Pfam" id="PF00496"/>
    </source>
</evidence>
<dbReference type="PROSITE" id="PS01040">
    <property type="entry name" value="SBP_BACTERIAL_5"/>
    <property type="match status" value="1"/>
</dbReference>
<dbReference type="GO" id="GO:0015833">
    <property type="term" value="P:peptide transport"/>
    <property type="evidence" value="ECO:0007669"/>
    <property type="project" value="TreeGrafter"/>
</dbReference>
<organism evidence="7">
    <name type="scientific">Dolosigranulum savutiense</name>
    <dbReference type="NCBI Taxonomy" id="3110288"/>
    <lineage>
        <taxon>Bacteria</taxon>
        <taxon>Bacillati</taxon>
        <taxon>Bacillota</taxon>
        <taxon>Bacilli</taxon>
        <taxon>Lactobacillales</taxon>
        <taxon>Carnobacteriaceae</taxon>
        <taxon>Dolosigranulum</taxon>
    </lineage>
</organism>
<evidence type="ECO:0000256" key="2">
    <source>
        <dbReference type="ARBA" id="ARBA00005695"/>
    </source>
</evidence>
<keyword evidence="4 5" id="KW-0732">Signal</keyword>
<feature type="signal peptide" evidence="5">
    <location>
        <begin position="1"/>
        <end position="24"/>
    </location>
</feature>
<evidence type="ECO:0000256" key="1">
    <source>
        <dbReference type="ARBA" id="ARBA00004193"/>
    </source>
</evidence>
<evidence type="ECO:0000256" key="4">
    <source>
        <dbReference type="ARBA" id="ARBA00022729"/>
    </source>
</evidence>
<dbReference type="InterPro" id="IPR030678">
    <property type="entry name" value="Peptide/Ni-bd"/>
</dbReference>
<dbReference type="RefSeq" id="WP_347298401.1">
    <property type="nucleotide sequence ID" value="NZ_CP142434.1"/>
</dbReference>
<evidence type="ECO:0000313" key="7">
    <source>
        <dbReference type="EMBL" id="XBC48410.1"/>
    </source>
</evidence>
<keyword evidence="3" id="KW-0813">Transport</keyword>
<dbReference type="Gene3D" id="3.10.105.10">
    <property type="entry name" value="Dipeptide-binding Protein, Domain 3"/>
    <property type="match status" value="1"/>
</dbReference>
<name>A0AB74TWJ0_9LACT</name>
<dbReference type="InterPro" id="IPR039424">
    <property type="entry name" value="SBP_5"/>
</dbReference>
<dbReference type="SUPFAM" id="SSF53850">
    <property type="entry name" value="Periplasmic binding protein-like II"/>
    <property type="match status" value="1"/>
</dbReference>
<evidence type="ECO:0000256" key="3">
    <source>
        <dbReference type="ARBA" id="ARBA00022448"/>
    </source>
</evidence>
<dbReference type="PANTHER" id="PTHR30290">
    <property type="entry name" value="PERIPLASMIC BINDING COMPONENT OF ABC TRANSPORTER"/>
    <property type="match status" value="1"/>
</dbReference>
<dbReference type="EMBL" id="CP142434">
    <property type="protein sequence ID" value="XBC48410.1"/>
    <property type="molecule type" value="Genomic_DNA"/>
</dbReference>
<dbReference type="Gene3D" id="3.40.190.10">
    <property type="entry name" value="Periplasmic binding protein-like II"/>
    <property type="match status" value="1"/>
</dbReference>
<dbReference type="Pfam" id="PF00496">
    <property type="entry name" value="SBP_bac_5"/>
    <property type="match status" value="1"/>
</dbReference>